<dbReference type="GO" id="GO:0003677">
    <property type="term" value="F:DNA binding"/>
    <property type="evidence" value="ECO:0007669"/>
    <property type="project" value="UniProtKB-KW"/>
</dbReference>
<gene>
    <name evidence="2" type="ORF">PDUR_06925</name>
</gene>
<keyword evidence="2" id="KW-0238">DNA-binding</keyword>
<sequence>MEYKKYTLHCKLDEILKEHGNMSVLKLSKEIGHRRTTIMELMHNSNMEKKKISAVLIMKLCLYFDISPNELFEVRRKE</sequence>
<dbReference type="eggNOG" id="ENOG50306BM">
    <property type="taxonomic scope" value="Bacteria"/>
</dbReference>
<protein>
    <submittedName>
        <fullName evidence="2">DNA-binding protein</fullName>
    </submittedName>
</protein>
<dbReference type="Proteomes" id="UP000029409">
    <property type="component" value="Chromosome"/>
</dbReference>
<feature type="domain" description="HTH cro/C1-type" evidence="1">
    <location>
        <begin position="11"/>
        <end position="74"/>
    </location>
</feature>
<evidence type="ECO:0000313" key="2">
    <source>
        <dbReference type="EMBL" id="AIQ11706.1"/>
    </source>
</evidence>
<dbReference type="InterPro" id="IPR001387">
    <property type="entry name" value="Cro/C1-type_HTH"/>
</dbReference>
<dbReference type="KEGG" id="pdu:PDUR_06925"/>
<dbReference type="EMBL" id="CP009288">
    <property type="protein sequence ID" value="AIQ11706.1"/>
    <property type="molecule type" value="Genomic_DNA"/>
</dbReference>
<proteinExistence type="predicted"/>
<dbReference type="InterPro" id="IPR010982">
    <property type="entry name" value="Lambda_DNA-bd_dom_sf"/>
</dbReference>
<accession>A0A089HIA7</accession>
<keyword evidence="3" id="KW-1185">Reference proteome</keyword>
<dbReference type="SUPFAM" id="SSF47413">
    <property type="entry name" value="lambda repressor-like DNA-binding domains"/>
    <property type="match status" value="1"/>
</dbReference>
<dbReference type="RefSeq" id="WP_042205590.1">
    <property type="nucleotide sequence ID" value="NZ_CP009288.1"/>
</dbReference>
<dbReference type="Pfam" id="PF13443">
    <property type="entry name" value="HTH_26"/>
    <property type="match status" value="1"/>
</dbReference>
<evidence type="ECO:0000259" key="1">
    <source>
        <dbReference type="Pfam" id="PF13443"/>
    </source>
</evidence>
<dbReference type="OrthoDB" id="2456072at2"/>
<dbReference type="Gene3D" id="1.10.260.40">
    <property type="entry name" value="lambda repressor-like DNA-binding domains"/>
    <property type="match status" value="1"/>
</dbReference>
<organism evidence="2 3">
    <name type="scientific">Paenibacillus durus</name>
    <name type="common">Paenibacillus azotofixans</name>
    <dbReference type="NCBI Taxonomy" id="44251"/>
    <lineage>
        <taxon>Bacteria</taxon>
        <taxon>Bacillati</taxon>
        <taxon>Bacillota</taxon>
        <taxon>Bacilli</taxon>
        <taxon>Bacillales</taxon>
        <taxon>Paenibacillaceae</taxon>
        <taxon>Paenibacillus</taxon>
    </lineage>
</organism>
<name>A0A089HIA7_PAEDU</name>
<reference evidence="2 3" key="1">
    <citation type="submission" date="2014-08" db="EMBL/GenBank/DDBJ databases">
        <title>Comparative genomics of the Paenibacillus odorifer group.</title>
        <authorList>
            <person name="den Bakker H.C."/>
            <person name="Tsai Y.-C."/>
            <person name="Martin N."/>
            <person name="Korlach J."/>
            <person name="Wiedmann M."/>
        </authorList>
    </citation>
    <scope>NUCLEOTIDE SEQUENCE [LARGE SCALE GENOMIC DNA]</scope>
    <source>
        <strain evidence="2 3">DSM 1735</strain>
    </source>
</reference>
<evidence type="ECO:0000313" key="3">
    <source>
        <dbReference type="Proteomes" id="UP000029409"/>
    </source>
</evidence>
<dbReference type="AlphaFoldDB" id="A0A089HIA7"/>